<feature type="compositionally biased region" description="Polar residues" evidence="1">
    <location>
        <begin position="99"/>
        <end position="117"/>
    </location>
</feature>
<dbReference type="OrthoDB" id="10057598at2759"/>
<feature type="region of interest" description="Disordered" evidence="1">
    <location>
        <begin position="61"/>
        <end position="87"/>
    </location>
</feature>
<keyword evidence="3" id="KW-1185">Reference proteome</keyword>
<comment type="caution">
    <text evidence="2">The sequence shown here is derived from an EMBL/GenBank/DDBJ whole genome shotgun (WGS) entry which is preliminary data.</text>
</comment>
<evidence type="ECO:0000313" key="3">
    <source>
        <dbReference type="Proteomes" id="UP000620104"/>
    </source>
</evidence>
<reference evidence="2" key="1">
    <citation type="submission" date="2020-07" db="EMBL/GenBank/DDBJ databases">
        <title>Draft Genome Sequence of a Deep-Sea Yeast, Naganishia (Cryptococcus) liquefaciens strain N6.</title>
        <authorList>
            <person name="Han Y.W."/>
            <person name="Kajitani R."/>
            <person name="Morimoto H."/>
            <person name="Parhat M."/>
            <person name="Tsubouchi H."/>
            <person name="Bakenova O."/>
            <person name="Ogata M."/>
            <person name="Argunhan B."/>
            <person name="Aoki R."/>
            <person name="Kajiwara S."/>
            <person name="Itoh T."/>
            <person name="Iwasaki H."/>
        </authorList>
    </citation>
    <scope>NUCLEOTIDE SEQUENCE</scope>
    <source>
        <strain evidence="2">N6</strain>
    </source>
</reference>
<feature type="compositionally biased region" description="Basic and acidic residues" evidence="1">
    <location>
        <begin position="68"/>
        <end position="87"/>
    </location>
</feature>
<dbReference type="EMBL" id="BLZA01000005">
    <property type="protein sequence ID" value="GHJ83848.1"/>
    <property type="molecule type" value="Genomic_DNA"/>
</dbReference>
<name>A0A8H3TMP1_9TREE</name>
<sequence>MNRTIPLPTAAAEAAASGLSFDMSVIFSPTSHPSPYVLGLVIPLCIIAFIARSLANHQRKRQSSLSLRYDDHEDDNSSEKAPETEKQVLKSQLSELRSVAASQGNPVTDTAAPTHTASGKKIWENDPAYVACFPDLTKVAQESSEQEVEQMKADKVLYYKLQNLEDHPDAIEQARERLMGLFDHVLASATADPSSTILSIPTYTSSALQSFLTQAHMSSTSRYEAYLARRKQGGPREMFPTREYAKEWLRLAGVVKYVDGGWLSGVLDIASGRAAGLAPATAEGSGSLERQVGKMAWQVISEEFGDGDLTKNHVYVYERLLESLGVGAVDAAGRAVPGYERGFDGLPDDQGAPRCWQAAVAQQCIGLLASTREFFPEAIGFNMAYEALPYHLLVTTRELRELQIDDYYFALHVTIDNADSGHAAIARVAVERYLEGVRKRDGQEAMEKMWRRVQAGYQLAEGLPTTPCSPKQFKPAVGKDGLSTWTLHVPASTIPEATDVEKRLVGLLGRKTFAAEKMHCPSRMTIQGKTIEEWLEPHTWTAEKGLGFVRALGEKRPWVYHGDPAKSRLVKELEWGGRMFGAFSRAETELVRVWVRSLGGETGDAAKVDKLAGTYEGFVGELPSRAGSALDPLVQLVANPLRATRKSLSDILRRFPSTDGPATIDDLLESPSETTGAIHMHKVLPVWLISTSLLELFPFSPTKFATPLGSSVLRLLRTQLGFGALHSIEDICAGMDDVGHDLDTPQDIVGLWELAEEACRRQGMAVPSDIVELVESIQDERVRTFSVELLELRTRPYAAQAQLLGLTLGFTDHLHGSQRIASVLSGKSQQTLERIVKEEKAAVVDCIEYQTKYRQTQEERDDWWKGVVMGYRMAQRESAWLLA</sequence>
<evidence type="ECO:0008006" key="4">
    <source>
        <dbReference type="Google" id="ProtNLM"/>
    </source>
</evidence>
<gene>
    <name evidence="2" type="ORF">NliqN6_0250</name>
</gene>
<evidence type="ECO:0000256" key="1">
    <source>
        <dbReference type="SAM" id="MobiDB-lite"/>
    </source>
</evidence>
<dbReference type="Proteomes" id="UP000620104">
    <property type="component" value="Unassembled WGS sequence"/>
</dbReference>
<dbReference type="Gene3D" id="1.20.910.10">
    <property type="entry name" value="Heme oxygenase-like"/>
    <property type="match status" value="1"/>
</dbReference>
<accession>A0A8H3TMP1</accession>
<organism evidence="2 3">
    <name type="scientific">Naganishia liquefaciens</name>
    <dbReference type="NCBI Taxonomy" id="104408"/>
    <lineage>
        <taxon>Eukaryota</taxon>
        <taxon>Fungi</taxon>
        <taxon>Dikarya</taxon>
        <taxon>Basidiomycota</taxon>
        <taxon>Agaricomycotina</taxon>
        <taxon>Tremellomycetes</taxon>
        <taxon>Filobasidiales</taxon>
        <taxon>Filobasidiaceae</taxon>
        <taxon>Naganishia</taxon>
    </lineage>
</organism>
<dbReference type="Pfam" id="PF14518">
    <property type="entry name" value="Haem_oxygenas_2"/>
    <property type="match status" value="1"/>
</dbReference>
<protein>
    <recommendedName>
        <fullName evidence="4">Iron-containing redox enzyme family protein</fullName>
    </recommendedName>
</protein>
<dbReference type="AlphaFoldDB" id="A0A8H3TMP1"/>
<evidence type="ECO:0000313" key="2">
    <source>
        <dbReference type="EMBL" id="GHJ83848.1"/>
    </source>
</evidence>
<proteinExistence type="predicted"/>
<dbReference type="InterPro" id="IPR016084">
    <property type="entry name" value="Haem_Oase-like_multi-hlx"/>
</dbReference>
<dbReference type="SMART" id="SM01236">
    <property type="entry name" value="Haem_oxygenase_2"/>
    <property type="match status" value="1"/>
</dbReference>
<feature type="region of interest" description="Disordered" evidence="1">
    <location>
        <begin position="99"/>
        <end position="119"/>
    </location>
</feature>